<dbReference type="CDD" id="cd00009">
    <property type="entry name" value="AAA"/>
    <property type="match status" value="1"/>
</dbReference>
<dbReference type="VEuPathDB" id="FungiDB:UMAG_01284"/>
<keyword evidence="5" id="KW-0677">Repeat</keyword>
<keyword evidence="16" id="KW-1185">Reference proteome</keyword>
<feature type="compositionally biased region" description="Gly residues" evidence="12">
    <location>
        <begin position="1"/>
        <end position="32"/>
    </location>
</feature>
<dbReference type="AlphaFoldDB" id="A0A0D1E5V4"/>
<comment type="subcellular location">
    <subcellularLocation>
        <location evidence="1 11">Cytoplasm</location>
    </subcellularLocation>
</comment>
<dbReference type="Gene3D" id="3.10.330.10">
    <property type="match status" value="1"/>
</dbReference>
<dbReference type="OMA" id="CFDNEIA"/>
<dbReference type="InterPro" id="IPR003593">
    <property type="entry name" value="AAA+_ATPase"/>
</dbReference>
<dbReference type="Gene3D" id="2.40.40.20">
    <property type="match status" value="1"/>
</dbReference>
<evidence type="ECO:0000256" key="6">
    <source>
        <dbReference type="ARBA" id="ARBA00022741"/>
    </source>
</evidence>
<dbReference type="Pfam" id="PF02933">
    <property type="entry name" value="CDC48_2"/>
    <property type="match status" value="1"/>
</dbReference>
<dbReference type="SUPFAM" id="SSF54585">
    <property type="entry name" value="Cdc48 domain 2-like"/>
    <property type="match status" value="1"/>
</dbReference>
<evidence type="ECO:0000256" key="4">
    <source>
        <dbReference type="ARBA" id="ARBA00022490"/>
    </source>
</evidence>
<dbReference type="SUPFAM" id="SSF52540">
    <property type="entry name" value="P-loop containing nucleoside triphosphate hydrolases"/>
    <property type="match status" value="2"/>
</dbReference>
<feature type="domain" description="CDC48" evidence="14">
    <location>
        <begin position="214"/>
        <end position="293"/>
    </location>
</feature>
<dbReference type="KEGG" id="uma:UMAG_01284"/>
<dbReference type="GeneID" id="23562358"/>
<keyword evidence="8 11" id="KW-0653">Protein transport</keyword>
<evidence type="ECO:0000256" key="12">
    <source>
        <dbReference type="SAM" id="MobiDB-lite"/>
    </source>
</evidence>
<dbReference type="GO" id="GO:0005524">
    <property type="term" value="F:ATP binding"/>
    <property type="evidence" value="ECO:0007669"/>
    <property type="project" value="UniProtKB-UniRule"/>
</dbReference>
<evidence type="ECO:0000256" key="2">
    <source>
        <dbReference type="ARBA" id="ARBA00006914"/>
    </source>
</evidence>
<evidence type="ECO:0000256" key="11">
    <source>
        <dbReference type="RuleBase" id="RU367045"/>
    </source>
</evidence>
<dbReference type="SUPFAM" id="SSF50692">
    <property type="entry name" value="ADC-like"/>
    <property type="match status" value="1"/>
</dbReference>
<accession>A0A0D1E5V4</accession>
<evidence type="ECO:0000256" key="5">
    <source>
        <dbReference type="ARBA" id="ARBA00022737"/>
    </source>
</evidence>
<evidence type="ECO:0000256" key="7">
    <source>
        <dbReference type="ARBA" id="ARBA00022840"/>
    </source>
</evidence>
<keyword evidence="4 11" id="KW-0963">Cytoplasm</keyword>
<dbReference type="PANTHER" id="PTHR23078:SF3">
    <property type="entry name" value="VESICLE-FUSING ATPASE"/>
    <property type="match status" value="1"/>
</dbReference>
<keyword evidence="11" id="KW-0378">Hydrolase</keyword>
<evidence type="ECO:0000256" key="3">
    <source>
        <dbReference type="ARBA" id="ARBA00022448"/>
    </source>
</evidence>
<keyword evidence="3 11" id="KW-0813">Transport</keyword>
<dbReference type="GO" id="GO:0006891">
    <property type="term" value="P:intra-Golgi vesicle-mediated transport"/>
    <property type="evidence" value="ECO:0000318"/>
    <property type="project" value="GO_Central"/>
</dbReference>
<dbReference type="PROSITE" id="PS00674">
    <property type="entry name" value="AAA"/>
    <property type="match status" value="1"/>
</dbReference>
<comment type="similarity">
    <text evidence="2 11">Belongs to the AAA ATPase family.</text>
</comment>
<proteinExistence type="inferred from homology"/>
<dbReference type="OrthoDB" id="9982946at2759"/>
<reference evidence="15 16" key="1">
    <citation type="journal article" date="2006" name="Nature">
        <title>Insights from the genome of the biotrophic fungal plant pathogen Ustilago maydis.</title>
        <authorList>
            <person name="Kamper J."/>
            <person name="Kahmann R."/>
            <person name="Bolker M."/>
            <person name="Ma L.J."/>
            <person name="Brefort T."/>
            <person name="Saville B.J."/>
            <person name="Banuett F."/>
            <person name="Kronstad J.W."/>
            <person name="Gold S.E."/>
            <person name="Muller O."/>
            <person name="Perlin M.H."/>
            <person name="Wosten H.A."/>
            <person name="de Vries R."/>
            <person name="Ruiz-Herrera J."/>
            <person name="Reynaga-Pena C.G."/>
            <person name="Snetselaar K."/>
            <person name="McCann M."/>
            <person name="Perez-Martin J."/>
            <person name="Feldbrugge M."/>
            <person name="Basse C.W."/>
            <person name="Steinberg G."/>
            <person name="Ibeas J.I."/>
            <person name="Holloman W."/>
            <person name="Guzman P."/>
            <person name="Farman M."/>
            <person name="Stajich J.E."/>
            <person name="Sentandreu R."/>
            <person name="Gonzalez-Prieto J.M."/>
            <person name="Kennell J.C."/>
            <person name="Molina L."/>
            <person name="Schirawski J."/>
            <person name="Mendoza-Mendoza A."/>
            <person name="Greilinger D."/>
            <person name="Munch K."/>
            <person name="Rossel N."/>
            <person name="Scherer M."/>
            <person name="Vranes M."/>
            <person name="Ladendorf O."/>
            <person name="Vincon V."/>
            <person name="Fuchs U."/>
            <person name="Sandrock B."/>
            <person name="Meng S."/>
            <person name="Ho E.C."/>
            <person name="Cahill M.J."/>
            <person name="Boyce K.J."/>
            <person name="Klose J."/>
            <person name="Klosterman S.J."/>
            <person name="Deelstra H.J."/>
            <person name="Ortiz-Castellanos L."/>
            <person name="Li W."/>
            <person name="Sanchez-Alonso P."/>
            <person name="Schreier P.H."/>
            <person name="Hauser-Hahn I."/>
            <person name="Vaupel M."/>
            <person name="Koopmann E."/>
            <person name="Friedrich G."/>
            <person name="Voss H."/>
            <person name="Schluter T."/>
            <person name="Margolis J."/>
            <person name="Platt D."/>
            <person name="Swimmer C."/>
            <person name="Gnirke A."/>
            <person name="Chen F."/>
            <person name="Vysotskaia V."/>
            <person name="Mannhaupt G."/>
            <person name="Guldener U."/>
            <person name="Munsterkotter M."/>
            <person name="Haase D."/>
            <person name="Oesterheld M."/>
            <person name="Mewes H.W."/>
            <person name="Mauceli E.W."/>
            <person name="DeCaprio D."/>
            <person name="Wade C.M."/>
            <person name="Butler J."/>
            <person name="Young S."/>
            <person name="Jaffe D.B."/>
            <person name="Calvo S."/>
            <person name="Nusbaum C."/>
            <person name="Galagan J."/>
            <person name="Birren B.W."/>
        </authorList>
    </citation>
    <scope>NUCLEOTIDE SEQUENCE [LARGE SCALE GENOMIC DNA]</scope>
    <source>
        <strain evidence="16">DSM 14603 / FGSC 9021 / UM521</strain>
    </source>
</reference>
<keyword evidence="11" id="KW-0931">ER-Golgi transport</keyword>
<dbReference type="FunFam" id="3.40.50.300:FF:000187">
    <property type="entry name" value="Vesicular-fusion ATPase SEC18"/>
    <property type="match status" value="1"/>
</dbReference>
<evidence type="ECO:0000259" key="14">
    <source>
        <dbReference type="SMART" id="SM01072"/>
    </source>
</evidence>
<dbReference type="GO" id="GO:0016887">
    <property type="term" value="F:ATP hydrolysis activity"/>
    <property type="evidence" value="ECO:0000318"/>
    <property type="project" value="GO_Central"/>
</dbReference>
<sequence length="863" mass="92036">MAGFLRGGGSGGAGYGRVSSGAGGSNPYGDGGSNPYTSASSGRQAAAGYGGGGAGFGGAGFSAGDVGNTHRSSGAAGYRGGGAGFSGGAGGAGYGSEKAPPQRVPRNGHLIVKCPEQLIQSNCIVVNAQEWGSTQYVLVNGMNVFTATSDTTGTIQPGTLGTALLQRQWAGLSFPGDVVQAESYDPFAFGNSVYLGSIDIEVAYLSKGEVAPQAYDTDEMAKRFTRAFENHIFTVGQLLVFEFKGMNMKAVVTGVDVVELHEIQGGNNAPPGKHGASHQSQSDRGILIAQTQVNFAAAQNGGVKLKASANRPPPNAILQPNFKFEDMGVGGLDKEFANIFRRAFASRIFPPALVEKLGIQHVKGMVLYGPPGTGKTLLARQIGKMLNAREPKIVNGPEVFNKYVGGSEENVRKLFADAEAEQKAKGDESQLHIIILDELDAMVRQRGSGGAGATSAGDNVVNTLLAKLDGVEQLNNILVIGMTNRLDMIDEALLRPGRLEVHVEVSLPDEFGRRQILNIHTSKMRSNGVMDSDVNIDELAALTKNFSGAEIAGLIKSATSFAFNRHVKVGTMAGISNDVENMKVQHQDFLNALEEVKPAFGVAEEELSQVVQNGIMHFAPHIDVILRDGHLRVEQVRTSQRTPLVTVLLHGPPGSGKTALAATIAIASDYPFIKLISPESMIGMGDAQKINYLNKVFNDAYKSPMSIIVIDNIEKIVEWVRIGPRFSNSVLQALAVLLGKRPPKDKRLLVLATTSNRTMLHEMEMLNAFIAEIRVPNITSLRSVDHVVRQMQLFDNENDIQRCQQLLAQAGLGEEGRLNIGIKKLLSEIEMARLDNDPADRLASSLSSVQSTAIDVDIDVGLN</sequence>
<dbReference type="FunFam" id="3.40.50.300:FF:000166">
    <property type="entry name" value="vesicle-fusing ATPase isoform X1"/>
    <property type="match status" value="1"/>
</dbReference>
<dbReference type="STRING" id="237631.A0A0D1E5V4"/>
<evidence type="ECO:0000256" key="1">
    <source>
        <dbReference type="ARBA" id="ARBA00004496"/>
    </source>
</evidence>
<dbReference type="Pfam" id="PF00004">
    <property type="entry name" value="AAA"/>
    <property type="match status" value="2"/>
</dbReference>
<dbReference type="InterPro" id="IPR041569">
    <property type="entry name" value="AAA_lid_3"/>
</dbReference>
<feature type="region of interest" description="Disordered" evidence="12">
    <location>
        <begin position="1"/>
        <end position="46"/>
    </location>
</feature>
<evidence type="ECO:0000313" key="16">
    <source>
        <dbReference type="Proteomes" id="UP000000561"/>
    </source>
</evidence>
<dbReference type="InterPro" id="IPR027417">
    <property type="entry name" value="P-loop_NTPase"/>
</dbReference>
<dbReference type="InParanoid" id="A0A0D1E5V4"/>
<dbReference type="Proteomes" id="UP000000561">
    <property type="component" value="Chromosome 2"/>
</dbReference>
<dbReference type="InterPro" id="IPR029067">
    <property type="entry name" value="CDC48_domain_2-like_sf"/>
</dbReference>
<gene>
    <name evidence="15" type="ORF">UMAG_01284</name>
</gene>
<dbReference type="GO" id="GO:0035494">
    <property type="term" value="P:SNARE complex disassembly"/>
    <property type="evidence" value="ECO:0007669"/>
    <property type="project" value="InterPro"/>
</dbReference>
<dbReference type="FunFam" id="1.10.8.60:FF:000161">
    <property type="entry name" value="Putative AAA family ATPase SEC18"/>
    <property type="match status" value="1"/>
</dbReference>
<dbReference type="InterPro" id="IPR004201">
    <property type="entry name" value="Cdc48_dom2"/>
</dbReference>
<dbReference type="eggNOG" id="KOG0741">
    <property type="taxonomic scope" value="Eukaryota"/>
</dbReference>
<protein>
    <recommendedName>
        <fullName evidence="10 11">Vesicular-fusion protein SEC18</fullName>
    </recommendedName>
</protein>
<feature type="domain" description="AAA+ ATPase" evidence="13">
    <location>
        <begin position="361"/>
        <end position="509"/>
    </location>
</feature>
<dbReference type="Gene3D" id="3.40.50.300">
    <property type="entry name" value="P-loop containing nucleotide triphosphate hydrolases"/>
    <property type="match status" value="2"/>
</dbReference>
<evidence type="ECO:0000313" key="15">
    <source>
        <dbReference type="EMBL" id="KIS71384.1"/>
    </source>
</evidence>
<keyword evidence="7 11" id="KW-0067">ATP-binding</keyword>
<evidence type="ECO:0000256" key="10">
    <source>
        <dbReference type="ARBA" id="ARBA00068637"/>
    </source>
</evidence>
<dbReference type="InterPro" id="IPR039812">
    <property type="entry name" value="Vesicle-fus_ATPase"/>
</dbReference>
<keyword evidence="6 11" id="KW-0547">Nucleotide-binding</keyword>
<dbReference type="InterPro" id="IPR003959">
    <property type="entry name" value="ATPase_AAA_core"/>
</dbReference>
<evidence type="ECO:0000256" key="8">
    <source>
        <dbReference type="ARBA" id="ARBA00022927"/>
    </source>
</evidence>
<dbReference type="Gene3D" id="1.10.8.60">
    <property type="match status" value="2"/>
</dbReference>
<dbReference type="EMBL" id="CM003141">
    <property type="protein sequence ID" value="KIS71384.1"/>
    <property type="molecule type" value="Genomic_DNA"/>
</dbReference>
<dbReference type="SMART" id="SM00382">
    <property type="entry name" value="AAA"/>
    <property type="match status" value="2"/>
</dbReference>
<name>A0A0D1E5V4_MYCMD</name>
<dbReference type="RefSeq" id="XP_011387202.1">
    <property type="nucleotide sequence ID" value="XM_011388900.1"/>
</dbReference>
<evidence type="ECO:0000259" key="13">
    <source>
        <dbReference type="SMART" id="SM00382"/>
    </source>
</evidence>
<dbReference type="GO" id="GO:0043001">
    <property type="term" value="P:Golgi to plasma membrane protein transport"/>
    <property type="evidence" value="ECO:0000318"/>
    <property type="project" value="GO_Central"/>
</dbReference>
<organism evidence="15 16">
    <name type="scientific">Mycosarcoma maydis</name>
    <name type="common">Corn smut fungus</name>
    <name type="synonym">Ustilago maydis</name>
    <dbReference type="NCBI Taxonomy" id="5270"/>
    <lineage>
        <taxon>Eukaryota</taxon>
        <taxon>Fungi</taxon>
        <taxon>Dikarya</taxon>
        <taxon>Basidiomycota</taxon>
        <taxon>Ustilaginomycotina</taxon>
        <taxon>Ustilaginomycetes</taxon>
        <taxon>Ustilaginales</taxon>
        <taxon>Ustilaginaceae</taxon>
        <taxon>Mycosarcoma</taxon>
    </lineage>
</organism>
<evidence type="ECO:0000256" key="9">
    <source>
        <dbReference type="ARBA" id="ARBA00056429"/>
    </source>
</evidence>
<dbReference type="Pfam" id="PF17862">
    <property type="entry name" value="AAA_lid_3"/>
    <property type="match status" value="1"/>
</dbReference>
<dbReference type="InterPro" id="IPR009010">
    <property type="entry name" value="Asp_de-COase-like_dom_sf"/>
</dbReference>
<feature type="domain" description="AAA+ ATPase" evidence="13">
    <location>
        <begin position="643"/>
        <end position="779"/>
    </location>
</feature>
<dbReference type="FunFam" id="1.10.8.60:FF:000026">
    <property type="entry name" value="vesicle-fusing ATPase isoform X1"/>
    <property type="match status" value="1"/>
</dbReference>
<dbReference type="SMART" id="SM01072">
    <property type="entry name" value="CDC48_2"/>
    <property type="match status" value="1"/>
</dbReference>
<comment type="function">
    <text evidence="9 11">Required for vesicle-mediated transport. Catalyzes the fusion of transport vesicles within the Golgi cisternae. Is also required for transport from the endoplasmic reticulum to the Golgi stack. Seems to function as a fusion protein required for the delivery of cargo proteins to all compartments of the Golgi stack independent of vesicle origin.</text>
</comment>
<dbReference type="FunCoup" id="A0A0D1E5V4">
    <property type="interactions" value="401"/>
</dbReference>
<dbReference type="PANTHER" id="PTHR23078">
    <property type="entry name" value="VESICULAR-FUSION PROTEIN NSF"/>
    <property type="match status" value="1"/>
</dbReference>
<dbReference type="InterPro" id="IPR003960">
    <property type="entry name" value="ATPase_AAA_CS"/>
</dbReference>
<dbReference type="GO" id="GO:0005795">
    <property type="term" value="C:Golgi stack"/>
    <property type="evidence" value="ECO:0000318"/>
    <property type="project" value="GO_Central"/>
</dbReference>